<gene>
    <name evidence="1" type="ORF">ACOLOM_LOCUS10081</name>
</gene>
<name>A0ACA9PB41_9GLOM</name>
<organism evidence="1 2">
    <name type="scientific">Acaulospora colombiana</name>
    <dbReference type="NCBI Taxonomy" id="27376"/>
    <lineage>
        <taxon>Eukaryota</taxon>
        <taxon>Fungi</taxon>
        <taxon>Fungi incertae sedis</taxon>
        <taxon>Mucoromycota</taxon>
        <taxon>Glomeromycotina</taxon>
        <taxon>Glomeromycetes</taxon>
        <taxon>Diversisporales</taxon>
        <taxon>Acaulosporaceae</taxon>
        <taxon>Acaulospora</taxon>
    </lineage>
</organism>
<evidence type="ECO:0000313" key="1">
    <source>
        <dbReference type="EMBL" id="CAG8697369.1"/>
    </source>
</evidence>
<dbReference type="Proteomes" id="UP000789525">
    <property type="component" value="Unassembled WGS sequence"/>
</dbReference>
<sequence length="116" mass="12924">GGGGPRTVRRQLSSIRAYREVFQNLMRQADELRAAHLCAKNTVSPRVERLTTYKDHSSQTIGIFPGASSPLTYSPLTLYASRMLMWGVTASCRMAWPIPYAVIMVNIPDENGHESI</sequence>
<dbReference type="EMBL" id="CAJVPT010031367">
    <property type="protein sequence ID" value="CAG8697369.1"/>
    <property type="molecule type" value="Genomic_DNA"/>
</dbReference>
<reference evidence="1" key="1">
    <citation type="submission" date="2021-06" db="EMBL/GenBank/DDBJ databases">
        <authorList>
            <person name="Kallberg Y."/>
            <person name="Tangrot J."/>
            <person name="Rosling A."/>
        </authorList>
    </citation>
    <scope>NUCLEOTIDE SEQUENCE</scope>
    <source>
        <strain evidence="1">CL356</strain>
    </source>
</reference>
<evidence type="ECO:0000313" key="2">
    <source>
        <dbReference type="Proteomes" id="UP000789525"/>
    </source>
</evidence>
<protein>
    <submittedName>
        <fullName evidence="1">515_t:CDS:1</fullName>
    </submittedName>
</protein>
<accession>A0ACA9PB41</accession>
<proteinExistence type="predicted"/>
<comment type="caution">
    <text evidence="1">The sequence shown here is derived from an EMBL/GenBank/DDBJ whole genome shotgun (WGS) entry which is preliminary data.</text>
</comment>
<feature type="non-terminal residue" evidence="1">
    <location>
        <position position="1"/>
    </location>
</feature>
<keyword evidence="2" id="KW-1185">Reference proteome</keyword>